<keyword evidence="6 10" id="KW-0133">Cell shape</keyword>
<dbReference type="InterPro" id="IPR035911">
    <property type="entry name" value="MurE/MurF_N"/>
</dbReference>
<dbReference type="GO" id="GO:0008360">
    <property type="term" value="P:regulation of cell shape"/>
    <property type="evidence" value="ECO:0007669"/>
    <property type="project" value="UniProtKB-KW"/>
</dbReference>
<dbReference type="Pfam" id="PF08245">
    <property type="entry name" value="Mur_ligase_M"/>
    <property type="match status" value="1"/>
</dbReference>
<organism evidence="15 16">
    <name type="scientific">Clostridium oryzae</name>
    <dbReference type="NCBI Taxonomy" id="1450648"/>
    <lineage>
        <taxon>Bacteria</taxon>
        <taxon>Bacillati</taxon>
        <taxon>Bacillota</taxon>
        <taxon>Clostridia</taxon>
        <taxon>Eubacteriales</taxon>
        <taxon>Clostridiaceae</taxon>
        <taxon>Clostridium</taxon>
    </lineage>
</organism>
<dbReference type="GO" id="GO:0005737">
    <property type="term" value="C:cytoplasm"/>
    <property type="evidence" value="ECO:0007669"/>
    <property type="project" value="UniProtKB-SubCell"/>
</dbReference>
<evidence type="ECO:0000256" key="9">
    <source>
        <dbReference type="ARBA" id="ARBA00023316"/>
    </source>
</evidence>
<dbReference type="Gene3D" id="3.40.1190.10">
    <property type="entry name" value="Mur-like, catalytic domain"/>
    <property type="match status" value="1"/>
</dbReference>
<feature type="domain" description="Mur ligase C-terminal" evidence="13">
    <location>
        <begin position="321"/>
        <end position="442"/>
    </location>
</feature>
<proteinExistence type="inferred from homology"/>
<comment type="subcellular location">
    <subcellularLocation>
        <location evidence="10 11">Cytoplasm</location>
    </subcellularLocation>
</comment>
<keyword evidence="16" id="KW-1185">Reference proteome</keyword>
<keyword evidence="7 10" id="KW-0573">Peptidoglycan synthesis</keyword>
<dbReference type="GO" id="GO:0005524">
    <property type="term" value="F:ATP binding"/>
    <property type="evidence" value="ECO:0007669"/>
    <property type="project" value="UniProtKB-UniRule"/>
</dbReference>
<evidence type="ECO:0000256" key="1">
    <source>
        <dbReference type="ARBA" id="ARBA00022490"/>
    </source>
</evidence>
<dbReference type="PANTHER" id="PTHR43024:SF1">
    <property type="entry name" value="UDP-N-ACETYLMURAMOYL-TRIPEPTIDE--D-ALANYL-D-ALANINE LIGASE"/>
    <property type="match status" value="1"/>
</dbReference>
<dbReference type="InterPro" id="IPR036565">
    <property type="entry name" value="Mur-like_cat_sf"/>
</dbReference>
<dbReference type="GO" id="GO:0071555">
    <property type="term" value="P:cell wall organization"/>
    <property type="evidence" value="ECO:0007669"/>
    <property type="project" value="UniProtKB-KW"/>
</dbReference>
<evidence type="ECO:0000259" key="12">
    <source>
        <dbReference type="Pfam" id="PF01225"/>
    </source>
</evidence>
<accession>A0A1V4ITK7</accession>
<dbReference type="EC" id="6.3.2.10" evidence="10 11"/>
<comment type="function">
    <text evidence="10 11">Involved in cell wall formation. Catalyzes the final step in the synthesis of UDP-N-acetylmuramoyl-pentapeptide, the precursor of murein.</text>
</comment>
<keyword evidence="1 10" id="KW-0963">Cytoplasm</keyword>
<reference evidence="15 16" key="1">
    <citation type="submission" date="2017-03" db="EMBL/GenBank/DDBJ databases">
        <title>Genome sequence of Clostridium oryzae DSM 28571.</title>
        <authorList>
            <person name="Poehlein A."/>
            <person name="Daniel R."/>
        </authorList>
    </citation>
    <scope>NUCLEOTIDE SEQUENCE [LARGE SCALE GENOMIC DNA]</scope>
    <source>
        <strain evidence="15 16">DSM 28571</strain>
    </source>
</reference>
<name>A0A1V4ITK7_9CLOT</name>
<dbReference type="HAMAP" id="MF_02019">
    <property type="entry name" value="MurF"/>
    <property type="match status" value="1"/>
</dbReference>
<dbReference type="STRING" id="1450648.CLORY_13220"/>
<evidence type="ECO:0000256" key="5">
    <source>
        <dbReference type="ARBA" id="ARBA00022840"/>
    </source>
</evidence>
<dbReference type="Gene3D" id="3.40.1390.10">
    <property type="entry name" value="MurE/MurF, N-terminal domain"/>
    <property type="match status" value="1"/>
</dbReference>
<dbReference type="EMBL" id="MZGV01000010">
    <property type="protein sequence ID" value="OPJ63239.1"/>
    <property type="molecule type" value="Genomic_DNA"/>
</dbReference>
<dbReference type="Pfam" id="PF02875">
    <property type="entry name" value="Mur_ligase_C"/>
    <property type="match status" value="1"/>
</dbReference>
<keyword evidence="4 10" id="KW-0547">Nucleotide-binding</keyword>
<keyword evidence="5 10" id="KW-0067">ATP-binding</keyword>
<evidence type="ECO:0000256" key="10">
    <source>
        <dbReference type="HAMAP-Rule" id="MF_02019"/>
    </source>
</evidence>
<dbReference type="OrthoDB" id="9801978at2"/>
<evidence type="ECO:0000259" key="14">
    <source>
        <dbReference type="Pfam" id="PF08245"/>
    </source>
</evidence>
<dbReference type="NCBIfam" id="TIGR01143">
    <property type="entry name" value="murF"/>
    <property type="match status" value="1"/>
</dbReference>
<dbReference type="InterPro" id="IPR005863">
    <property type="entry name" value="UDP-N-AcMur_synth"/>
</dbReference>
<evidence type="ECO:0000256" key="6">
    <source>
        <dbReference type="ARBA" id="ARBA00022960"/>
    </source>
</evidence>
<comment type="catalytic activity">
    <reaction evidence="10 11">
        <text>D-alanyl-D-alanine + UDP-N-acetyl-alpha-D-muramoyl-L-alanyl-gamma-D-glutamyl-meso-2,6-diaminopimelate + ATP = UDP-N-acetyl-alpha-D-muramoyl-L-alanyl-gamma-D-glutamyl-meso-2,6-diaminopimeloyl-D-alanyl-D-alanine + ADP + phosphate + H(+)</text>
        <dbReference type="Rhea" id="RHEA:28374"/>
        <dbReference type="ChEBI" id="CHEBI:15378"/>
        <dbReference type="ChEBI" id="CHEBI:30616"/>
        <dbReference type="ChEBI" id="CHEBI:43474"/>
        <dbReference type="ChEBI" id="CHEBI:57822"/>
        <dbReference type="ChEBI" id="CHEBI:61386"/>
        <dbReference type="ChEBI" id="CHEBI:83905"/>
        <dbReference type="ChEBI" id="CHEBI:456216"/>
        <dbReference type="EC" id="6.3.2.10"/>
    </reaction>
</comment>
<dbReference type="SUPFAM" id="SSF53623">
    <property type="entry name" value="MurD-like peptide ligases, catalytic domain"/>
    <property type="match status" value="1"/>
</dbReference>
<dbReference type="InterPro" id="IPR051046">
    <property type="entry name" value="MurCDEF_CellWall_CoF430Synth"/>
</dbReference>
<evidence type="ECO:0000313" key="15">
    <source>
        <dbReference type="EMBL" id="OPJ63239.1"/>
    </source>
</evidence>
<dbReference type="GO" id="GO:0051301">
    <property type="term" value="P:cell division"/>
    <property type="evidence" value="ECO:0007669"/>
    <property type="project" value="UniProtKB-KW"/>
</dbReference>
<keyword evidence="2 10" id="KW-0436">Ligase</keyword>
<keyword evidence="8 10" id="KW-0131">Cell cycle</keyword>
<dbReference type="Proteomes" id="UP000190080">
    <property type="component" value="Unassembled WGS sequence"/>
</dbReference>
<evidence type="ECO:0000256" key="4">
    <source>
        <dbReference type="ARBA" id="ARBA00022741"/>
    </source>
</evidence>
<comment type="caution">
    <text evidence="15">The sequence shown here is derived from an EMBL/GenBank/DDBJ whole genome shotgun (WGS) entry which is preliminary data.</text>
</comment>
<dbReference type="GO" id="GO:0047480">
    <property type="term" value="F:UDP-N-acetylmuramoyl-tripeptide-D-alanyl-D-alanine ligase activity"/>
    <property type="evidence" value="ECO:0007669"/>
    <property type="project" value="UniProtKB-UniRule"/>
</dbReference>
<dbReference type="InterPro" id="IPR004101">
    <property type="entry name" value="Mur_ligase_C"/>
</dbReference>
<protein>
    <recommendedName>
        <fullName evidence="10 11">UDP-N-acetylmuramoyl-tripeptide--D-alanyl-D-alanine ligase</fullName>
        <ecNumber evidence="10 11">6.3.2.10</ecNumber>
    </recommendedName>
    <alternativeName>
        <fullName evidence="10">D-alanyl-D-alanine-adding enzyme</fullName>
    </alternativeName>
</protein>
<feature type="domain" description="Mur ligase central" evidence="14">
    <location>
        <begin position="112"/>
        <end position="299"/>
    </location>
</feature>
<dbReference type="Gene3D" id="3.90.190.20">
    <property type="entry name" value="Mur ligase, C-terminal domain"/>
    <property type="match status" value="1"/>
</dbReference>
<comment type="similarity">
    <text evidence="10">Belongs to the MurCDEF family. MurF subfamily.</text>
</comment>
<dbReference type="GO" id="GO:0009252">
    <property type="term" value="P:peptidoglycan biosynthetic process"/>
    <property type="evidence" value="ECO:0007669"/>
    <property type="project" value="UniProtKB-UniRule"/>
</dbReference>
<evidence type="ECO:0000259" key="13">
    <source>
        <dbReference type="Pfam" id="PF02875"/>
    </source>
</evidence>
<keyword evidence="9 10" id="KW-0961">Cell wall biogenesis/degradation</keyword>
<dbReference type="GO" id="GO:0008766">
    <property type="term" value="F:UDP-N-acetylmuramoylalanyl-D-glutamyl-2,6-diaminopimelate-D-alanyl-D-alanine ligase activity"/>
    <property type="evidence" value="ECO:0007669"/>
    <property type="project" value="RHEA"/>
</dbReference>
<evidence type="ECO:0000256" key="3">
    <source>
        <dbReference type="ARBA" id="ARBA00022618"/>
    </source>
</evidence>
<dbReference type="SUPFAM" id="SSF53244">
    <property type="entry name" value="MurD-like peptide ligases, peptide-binding domain"/>
    <property type="match status" value="1"/>
</dbReference>
<sequence length="464" mass="51862">MKQFTLEELLACIDGKIVLDKGNYDYKNICIDTRKLKCGDMYIAIKGAVFDGNDFTEKADESGAAICIVDDIKYKEENIKNSTIIKVKDTLKAIRQMAKLYRSKLDIKVIGVTGSTGKTTTKDLIAAALSKKYKVFKTKGNFNNEIGLPLMVFSLDESYDVAVLEMGMSNLGEIHRLADIAAPNIAVITNIGVSHLENLHTRENILKAKLEITDFFQDDNTLIVNGENDLLHSYETESFKLRKIGLSESYNYGAENILLETDRVEYNLIEENSHFRERIIVPMPGKHNVINSLIAVACARIMGVSIEEIKDGFNNLEKTSMRLDIVDCGKFTMIDDSYNASPDSMYAALEVQSSMKAKRKIAVLGTMRELGEDSYLFHKEVGAFAKNSGVDILIARGEFSKAYEEGFNSDNNFYCFPDNESIEAFLKQNLQEGDLILIKASRTLYFDKIANNIKSMNSDVGGSV</sequence>
<comment type="pathway">
    <text evidence="10 11">Cell wall biogenesis; peptidoglycan biosynthesis.</text>
</comment>
<dbReference type="Pfam" id="PF01225">
    <property type="entry name" value="Mur_ligase"/>
    <property type="match status" value="1"/>
</dbReference>
<dbReference type="PANTHER" id="PTHR43024">
    <property type="entry name" value="UDP-N-ACETYLMURAMOYL-TRIPEPTIDE--D-ALANYL-D-ALANINE LIGASE"/>
    <property type="match status" value="1"/>
</dbReference>
<dbReference type="InterPro" id="IPR036615">
    <property type="entry name" value="Mur_ligase_C_dom_sf"/>
</dbReference>
<feature type="domain" description="Mur ligase N-terminal catalytic" evidence="12">
    <location>
        <begin position="26"/>
        <end position="101"/>
    </location>
</feature>
<evidence type="ECO:0000256" key="2">
    <source>
        <dbReference type="ARBA" id="ARBA00022598"/>
    </source>
</evidence>
<dbReference type="SUPFAM" id="SSF63418">
    <property type="entry name" value="MurE/MurF N-terminal domain"/>
    <property type="match status" value="1"/>
</dbReference>
<evidence type="ECO:0000256" key="11">
    <source>
        <dbReference type="RuleBase" id="RU004136"/>
    </source>
</evidence>
<dbReference type="RefSeq" id="WP_139375978.1">
    <property type="nucleotide sequence ID" value="NZ_MZGV01000010.1"/>
</dbReference>
<evidence type="ECO:0000256" key="7">
    <source>
        <dbReference type="ARBA" id="ARBA00022984"/>
    </source>
</evidence>
<dbReference type="InterPro" id="IPR013221">
    <property type="entry name" value="Mur_ligase_cen"/>
</dbReference>
<keyword evidence="3 10" id="KW-0132">Cell division</keyword>
<dbReference type="UniPathway" id="UPA00219"/>
<evidence type="ECO:0000313" key="16">
    <source>
        <dbReference type="Proteomes" id="UP000190080"/>
    </source>
</evidence>
<feature type="binding site" evidence="10">
    <location>
        <begin position="114"/>
        <end position="120"/>
    </location>
    <ligand>
        <name>ATP</name>
        <dbReference type="ChEBI" id="CHEBI:30616"/>
    </ligand>
</feature>
<dbReference type="InterPro" id="IPR000713">
    <property type="entry name" value="Mur_ligase_N"/>
</dbReference>
<gene>
    <name evidence="10 15" type="primary">murF</name>
    <name evidence="15" type="ORF">CLORY_13220</name>
</gene>
<dbReference type="AlphaFoldDB" id="A0A1V4ITK7"/>
<evidence type="ECO:0000256" key="8">
    <source>
        <dbReference type="ARBA" id="ARBA00023306"/>
    </source>
</evidence>